<dbReference type="AlphaFoldDB" id="A0A022PMX9"/>
<accession>A0A022PMX9</accession>
<evidence type="ECO:0000313" key="2">
    <source>
        <dbReference type="Proteomes" id="UP000030748"/>
    </source>
</evidence>
<organism evidence="1 2">
    <name type="scientific">Erythranthe guttata</name>
    <name type="common">Yellow monkey flower</name>
    <name type="synonym">Mimulus guttatus</name>
    <dbReference type="NCBI Taxonomy" id="4155"/>
    <lineage>
        <taxon>Eukaryota</taxon>
        <taxon>Viridiplantae</taxon>
        <taxon>Streptophyta</taxon>
        <taxon>Embryophyta</taxon>
        <taxon>Tracheophyta</taxon>
        <taxon>Spermatophyta</taxon>
        <taxon>Magnoliopsida</taxon>
        <taxon>eudicotyledons</taxon>
        <taxon>Gunneridae</taxon>
        <taxon>Pentapetalae</taxon>
        <taxon>asterids</taxon>
        <taxon>lamiids</taxon>
        <taxon>Lamiales</taxon>
        <taxon>Phrymaceae</taxon>
        <taxon>Erythranthe</taxon>
    </lineage>
</organism>
<name>A0A022PMX9_ERYGU</name>
<keyword evidence="2" id="KW-1185">Reference proteome</keyword>
<dbReference type="EMBL" id="KI632373">
    <property type="protein sequence ID" value="EYU17427.1"/>
    <property type="molecule type" value="Genomic_DNA"/>
</dbReference>
<gene>
    <name evidence="1" type="ORF">MIMGU_mgv1a0151802mg</name>
</gene>
<sequence length="19" mass="2064">MLSQLGVVAPFRVEPNGLH</sequence>
<dbReference type="Proteomes" id="UP000030748">
    <property type="component" value="Unassembled WGS sequence"/>
</dbReference>
<reference evidence="1 2" key="1">
    <citation type="journal article" date="2013" name="Proc. Natl. Acad. Sci. U.S.A.">
        <title>Fine-scale variation in meiotic recombination in Mimulus inferred from population shotgun sequencing.</title>
        <authorList>
            <person name="Hellsten U."/>
            <person name="Wright K.M."/>
            <person name="Jenkins J."/>
            <person name="Shu S."/>
            <person name="Yuan Y."/>
            <person name="Wessler S.R."/>
            <person name="Schmutz J."/>
            <person name="Willis J.H."/>
            <person name="Rokhsar D.S."/>
        </authorList>
    </citation>
    <scope>NUCLEOTIDE SEQUENCE [LARGE SCALE GENOMIC DNA]</scope>
    <source>
        <strain evidence="2">cv. DUN x IM62</strain>
    </source>
</reference>
<feature type="non-terminal residue" evidence="1">
    <location>
        <position position="19"/>
    </location>
</feature>
<protein>
    <submittedName>
        <fullName evidence="1">Uncharacterized protein</fullName>
    </submittedName>
</protein>
<evidence type="ECO:0000313" key="1">
    <source>
        <dbReference type="EMBL" id="EYU17427.1"/>
    </source>
</evidence>
<proteinExistence type="predicted"/>